<evidence type="ECO:0000313" key="8">
    <source>
        <dbReference type="Proteomes" id="UP000756921"/>
    </source>
</evidence>
<dbReference type="PANTHER" id="PTHR10237">
    <property type="entry name" value="DEFORMED EPIDERMAL AUTOREGULATORY FACTOR 1 HOMOLOG SUPPRESSIN"/>
    <property type="match status" value="1"/>
</dbReference>
<accession>A0A9P6KPG6</accession>
<dbReference type="InterPro" id="IPR024119">
    <property type="entry name" value="TF_DEAF-1"/>
</dbReference>
<feature type="compositionally biased region" description="Low complexity" evidence="5">
    <location>
        <begin position="384"/>
        <end position="398"/>
    </location>
</feature>
<dbReference type="PROSITE" id="PS50865">
    <property type="entry name" value="ZF_MYND_2"/>
    <property type="match status" value="1"/>
</dbReference>
<feature type="region of interest" description="Disordered" evidence="5">
    <location>
        <begin position="644"/>
        <end position="690"/>
    </location>
</feature>
<feature type="compositionally biased region" description="Low complexity" evidence="5">
    <location>
        <begin position="416"/>
        <end position="427"/>
    </location>
</feature>
<reference evidence="7" key="1">
    <citation type="journal article" date="2020" name="Mol. Plant Microbe Interact.">
        <title>Genome Sequence of the Biocontrol Agent Coniothyrium minitans strain Conio (IMI 134523).</title>
        <authorList>
            <person name="Patel D."/>
            <person name="Shittu T.A."/>
            <person name="Baroncelli R."/>
            <person name="Muthumeenakshi S."/>
            <person name="Osborne T.H."/>
            <person name="Janganan T.K."/>
            <person name="Sreenivasaprasad S."/>
        </authorList>
    </citation>
    <scope>NUCLEOTIDE SEQUENCE</scope>
    <source>
        <strain evidence="7">Conio</strain>
    </source>
</reference>
<proteinExistence type="predicted"/>
<dbReference type="EMBL" id="WJXW01000008">
    <property type="protein sequence ID" value="KAF9734005.1"/>
    <property type="molecule type" value="Genomic_DNA"/>
</dbReference>
<comment type="caution">
    <text evidence="7">The sequence shown here is derived from an EMBL/GenBank/DDBJ whole genome shotgun (WGS) entry which is preliminary data.</text>
</comment>
<evidence type="ECO:0000256" key="2">
    <source>
        <dbReference type="ARBA" id="ARBA00022771"/>
    </source>
</evidence>
<dbReference type="Proteomes" id="UP000756921">
    <property type="component" value="Unassembled WGS sequence"/>
</dbReference>
<dbReference type="AlphaFoldDB" id="A0A9P6KPG6"/>
<sequence length="928" mass="100813">MAQKELSCRSVYNGHEVYPNGDFRNFVIDVHEHAKQYGHWRFGGQENLSQQETRAFCIGFQSPEHLLIAYNHGARGPWHREIILKWIPGNTDIYQVVRSGTAGQHMATIAQERTLLGLPPLLAHEIPGYPISLHPALQLCREGRYFGGSLLAPLRPTPNIPAGFNPSRKSPPNSAMREGPKGLGQGSVPSASPNQNMPPPQSHRGRVGMAPIPPARTAAVPSLHPQYNKGRDNVGLAVSRAHNPSLFAQNQARAPAIVASARTLPAHAAAQQELPRIPLYQQQARPRPAEQPHVVQQHERLPDGGAVGVTSYATESTPNARRGPSSSTLFIPNTPRTTLSAPIFPNRPQIQLAEAGVPLATDTQVTRSYKIAVPSQIQQHLSPSSQSSIAAHVAHSSHFTQHLRGAPNQSVPPQPSAASHPPSYAFPRTSMLGAPYRSSNPPLPLPPRGIHSPANAAASIATQPSPFHRPSQINARLSDVLESGVSGEVHSKTNKRQEAPGPKAIITDEVPLQEGLDPLPKSVHINGTALLPPTEATSRQVLELTLGSLKVAVTEVGPVSSVPEQGKTAVRLPKQPTTMTNSDHSRQNQQKGAEGQPLAKHLPAVLDDAAKARQGPEKFSSPRGKHPAMAIDHHGLVALDSQEGVSTSIAKDQSPNLTSPISIAPQSPSVGGQQHDNQHQGQRREPVPAVDPRLSCAQCKRVPKIPEAWTTHCSGCKDVWYCSSPCQRAAWKSHSTLCMKTEQPQSTLPEISVEVTEIGARYNPRDEFSTALMSLSQNVPCMICEGTQEHQPDCMAAEFQFGPPPEYNEIMLEQLHKRTIYFDPEQWRKHGHRDILDPFDTVEPKPMSEIAPELVGLIKNESSYKNDAFLQTVPDGILPLLWALRTSENVGMQLVNENGEIYDPSHPVCAERGCKEGGEALEGVESRP</sequence>
<dbReference type="GO" id="GO:0008270">
    <property type="term" value="F:zinc ion binding"/>
    <property type="evidence" value="ECO:0007669"/>
    <property type="project" value="UniProtKB-KW"/>
</dbReference>
<feature type="region of interest" description="Disordered" evidence="5">
    <location>
        <begin position="315"/>
        <end position="334"/>
    </location>
</feature>
<gene>
    <name evidence="7" type="ORF">PMIN01_08348</name>
</gene>
<dbReference type="PANTHER" id="PTHR10237:SF15">
    <property type="entry name" value="LD37257P"/>
    <property type="match status" value="1"/>
</dbReference>
<dbReference type="Pfam" id="PF01753">
    <property type="entry name" value="zf-MYND"/>
    <property type="match status" value="1"/>
</dbReference>
<feature type="compositionally biased region" description="Basic and acidic residues" evidence="5">
    <location>
        <begin position="676"/>
        <end position="686"/>
    </location>
</feature>
<feature type="domain" description="MYND-type" evidence="6">
    <location>
        <begin position="696"/>
        <end position="738"/>
    </location>
</feature>
<dbReference type="OrthoDB" id="3801258at2759"/>
<dbReference type="Gene3D" id="6.10.140.2220">
    <property type="match status" value="1"/>
</dbReference>
<evidence type="ECO:0000313" key="7">
    <source>
        <dbReference type="EMBL" id="KAF9734005.1"/>
    </source>
</evidence>
<keyword evidence="8" id="KW-1185">Reference proteome</keyword>
<evidence type="ECO:0000256" key="5">
    <source>
        <dbReference type="SAM" id="MobiDB-lite"/>
    </source>
</evidence>
<dbReference type="GO" id="GO:0000981">
    <property type="term" value="F:DNA-binding transcription factor activity, RNA polymerase II-specific"/>
    <property type="evidence" value="ECO:0007669"/>
    <property type="project" value="TreeGrafter"/>
</dbReference>
<evidence type="ECO:0000256" key="4">
    <source>
        <dbReference type="PROSITE-ProRule" id="PRU00134"/>
    </source>
</evidence>
<feature type="region of interest" description="Disordered" evidence="5">
    <location>
        <begin position="572"/>
        <end position="597"/>
    </location>
</feature>
<keyword evidence="2 4" id="KW-0863">Zinc-finger</keyword>
<evidence type="ECO:0000256" key="3">
    <source>
        <dbReference type="ARBA" id="ARBA00022833"/>
    </source>
</evidence>
<dbReference type="InterPro" id="IPR002893">
    <property type="entry name" value="Znf_MYND"/>
</dbReference>
<evidence type="ECO:0000259" key="6">
    <source>
        <dbReference type="PROSITE" id="PS50865"/>
    </source>
</evidence>
<dbReference type="GO" id="GO:0005634">
    <property type="term" value="C:nucleus"/>
    <property type="evidence" value="ECO:0007669"/>
    <property type="project" value="TreeGrafter"/>
</dbReference>
<dbReference type="SUPFAM" id="SSF144232">
    <property type="entry name" value="HIT/MYND zinc finger-like"/>
    <property type="match status" value="1"/>
</dbReference>
<protein>
    <recommendedName>
        <fullName evidence="6">MYND-type domain-containing protein</fullName>
    </recommendedName>
</protein>
<evidence type="ECO:0000256" key="1">
    <source>
        <dbReference type="ARBA" id="ARBA00022723"/>
    </source>
</evidence>
<name>A0A9P6KPG6_9PLEO</name>
<feature type="compositionally biased region" description="Polar residues" evidence="5">
    <location>
        <begin position="575"/>
        <end position="591"/>
    </location>
</feature>
<feature type="region of interest" description="Disordered" evidence="5">
    <location>
        <begin position="382"/>
        <end position="453"/>
    </location>
</feature>
<keyword evidence="1" id="KW-0479">Metal-binding</keyword>
<dbReference type="PROSITE" id="PS01360">
    <property type="entry name" value="ZF_MYND_1"/>
    <property type="match status" value="1"/>
</dbReference>
<feature type="region of interest" description="Disordered" evidence="5">
    <location>
        <begin position="157"/>
        <end position="228"/>
    </location>
</feature>
<feature type="compositionally biased region" description="Polar residues" evidence="5">
    <location>
        <begin position="644"/>
        <end position="670"/>
    </location>
</feature>
<keyword evidence="3" id="KW-0862">Zinc</keyword>
<organism evidence="7 8">
    <name type="scientific">Paraphaeosphaeria minitans</name>
    <dbReference type="NCBI Taxonomy" id="565426"/>
    <lineage>
        <taxon>Eukaryota</taxon>
        <taxon>Fungi</taxon>
        <taxon>Dikarya</taxon>
        <taxon>Ascomycota</taxon>
        <taxon>Pezizomycotina</taxon>
        <taxon>Dothideomycetes</taxon>
        <taxon>Pleosporomycetidae</taxon>
        <taxon>Pleosporales</taxon>
        <taxon>Massarineae</taxon>
        <taxon>Didymosphaeriaceae</taxon>
        <taxon>Paraphaeosphaeria</taxon>
    </lineage>
</organism>